<keyword evidence="5" id="KW-1185">Reference proteome</keyword>
<dbReference type="Pfam" id="PF13963">
    <property type="entry name" value="Transpos_assoc"/>
    <property type="match status" value="1"/>
</dbReference>
<evidence type="ECO:0000313" key="5">
    <source>
        <dbReference type="Proteomes" id="UP001293254"/>
    </source>
</evidence>
<evidence type="ECO:0000259" key="2">
    <source>
        <dbReference type="Pfam" id="PF13952"/>
    </source>
</evidence>
<evidence type="ECO:0000256" key="1">
    <source>
        <dbReference type="SAM" id="MobiDB-lite"/>
    </source>
</evidence>
<feature type="region of interest" description="Disordered" evidence="1">
    <location>
        <begin position="82"/>
        <end position="117"/>
    </location>
</feature>
<dbReference type="InterPro" id="IPR029480">
    <property type="entry name" value="Transpos_assoc"/>
</dbReference>
<dbReference type="Pfam" id="PF13952">
    <property type="entry name" value="DUF4216"/>
    <property type="match status" value="1"/>
</dbReference>
<feature type="compositionally biased region" description="Acidic residues" evidence="1">
    <location>
        <begin position="82"/>
        <end position="100"/>
    </location>
</feature>
<name>A0AAE2CY82_9LAMI</name>
<dbReference type="PANTHER" id="PTHR48258">
    <property type="entry name" value="DUF4218 DOMAIN-CONTAINING PROTEIN-RELATED"/>
    <property type="match status" value="1"/>
</dbReference>
<evidence type="ECO:0000259" key="3">
    <source>
        <dbReference type="Pfam" id="PF13963"/>
    </source>
</evidence>
<organism evidence="4 5">
    <name type="scientific">Sesamum alatum</name>
    <dbReference type="NCBI Taxonomy" id="300844"/>
    <lineage>
        <taxon>Eukaryota</taxon>
        <taxon>Viridiplantae</taxon>
        <taxon>Streptophyta</taxon>
        <taxon>Embryophyta</taxon>
        <taxon>Tracheophyta</taxon>
        <taxon>Spermatophyta</taxon>
        <taxon>Magnoliopsida</taxon>
        <taxon>eudicotyledons</taxon>
        <taxon>Gunneridae</taxon>
        <taxon>Pentapetalae</taxon>
        <taxon>asterids</taxon>
        <taxon>lamiids</taxon>
        <taxon>Lamiales</taxon>
        <taxon>Pedaliaceae</taxon>
        <taxon>Sesamum</taxon>
    </lineage>
</organism>
<evidence type="ECO:0000313" key="4">
    <source>
        <dbReference type="EMBL" id="KAK4438800.1"/>
    </source>
</evidence>
<feature type="compositionally biased region" description="Basic and acidic residues" evidence="1">
    <location>
        <begin position="103"/>
        <end position="117"/>
    </location>
</feature>
<dbReference type="Proteomes" id="UP001293254">
    <property type="component" value="Unassembled WGS sequence"/>
</dbReference>
<dbReference type="InterPro" id="IPR025312">
    <property type="entry name" value="DUF4216"/>
</dbReference>
<feature type="compositionally biased region" description="Acidic residues" evidence="1">
    <location>
        <begin position="561"/>
        <end position="572"/>
    </location>
</feature>
<proteinExistence type="predicted"/>
<evidence type="ECO:0008006" key="6">
    <source>
        <dbReference type="Google" id="ProtNLM"/>
    </source>
</evidence>
<sequence length="597" mass="69523">MDKGWMKLEDRTLPEYENGDKLFLDFAYSSIEPWEKIRCPCRKCNNVYYQNRDDVEADLLEYGILQNYVTWVFHGEELDESDDEEFDFDEEEEEENDQVELEGVQKDNTRGNEHSSDMQRMLEDYYTATKTNAWSGDGCMRNDTTVPEWESDKFMRLLTDVDKELYPGCEKFSKLSFIVTLMHIKILSRWSNKSFSMLLEVLKKALPDGETLPCSYYEAKKIIQDLDLDYEKIHACVNDCLLFHNEYEKVEQCPKCSAPRYKFTELGDNTNTEKKRKKIPQKVLAYISEHKEELKQNGCSNVEQKHEECFAKWFEIRINLAPTEEAQPISEDLLHLAYGPDKRVTHYEACIMNGLRFHTKQREKGKKTQNSGVVVKVEEESGFQNYYGVLTNIIQLDYLGNHQVVLFKCDWYGGKLVQIDKYNCTSINVSKPWKTNEPYVLASQAQQVFYVDDIKLGNNWKVAIEFQARSSWNVLENKDDDECPVSIEADLQNAPRNSPVHRLDSFSDFVEWYRNDIPAIAVNSDGVTPLEDHIDEFIDDQDEEEEEEDYTLAEYDDEGEDCVDENEDDFEGVTESNEGSRKMVVPGLNEDGYTLEG</sequence>
<feature type="domain" description="Transposase-associated" evidence="3">
    <location>
        <begin position="3"/>
        <end position="76"/>
    </location>
</feature>
<protein>
    <recommendedName>
        <fullName evidence="6">Transposase-associated domain-containing protein</fullName>
    </recommendedName>
</protein>
<reference evidence="4" key="1">
    <citation type="submission" date="2020-06" db="EMBL/GenBank/DDBJ databases">
        <authorList>
            <person name="Li T."/>
            <person name="Hu X."/>
            <person name="Zhang T."/>
            <person name="Song X."/>
            <person name="Zhang H."/>
            <person name="Dai N."/>
            <person name="Sheng W."/>
            <person name="Hou X."/>
            <person name="Wei L."/>
        </authorList>
    </citation>
    <scope>NUCLEOTIDE SEQUENCE</scope>
    <source>
        <strain evidence="4">3651</strain>
        <tissue evidence="4">Leaf</tissue>
    </source>
</reference>
<dbReference type="AlphaFoldDB" id="A0AAE2CY82"/>
<gene>
    <name evidence="4" type="ORF">Salat_0214600</name>
</gene>
<reference evidence="4" key="2">
    <citation type="journal article" date="2024" name="Plant">
        <title>Genomic evolution and insights into agronomic trait innovations of Sesamum species.</title>
        <authorList>
            <person name="Miao H."/>
            <person name="Wang L."/>
            <person name="Qu L."/>
            <person name="Liu H."/>
            <person name="Sun Y."/>
            <person name="Le M."/>
            <person name="Wang Q."/>
            <person name="Wei S."/>
            <person name="Zheng Y."/>
            <person name="Lin W."/>
            <person name="Duan Y."/>
            <person name="Cao H."/>
            <person name="Xiong S."/>
            <person name="Wang X."/>
            <person name="Wei L."/>
            <person name="Li C."/>
            <person name="Ma Q."/>
            <person name="Ju M."/>
            <person name="Zhao R."/>
            <person name="Li G."/>
            <person name="Mu C."/>
            <person name="Tian Q."/>
            <person name="Mei H."/>
            <person name="Zhang T."/>
            <person name="Gao T."/>
            <person name="Zhang H."/>
        </authorList>
    </citation>
    <scope>NUCLEOTIDE SEQUENCE</scope>
    <source>
        <strain evidence="4">3651</strain>
    </source>
</reference>
<feature type="region of interest" description="Disordered" evidence="1">
    <location>
        <begin position="561"/>
        <end position="597"/>
    </location>
</feature>
<comment type="caution">
    <text evidence="4">The sequence shown here is derived from an EMBL/GenBank/DDBJ whole genome shotgun (WGS) entry which is preliminary data.</text>
</comment>
<feature type="domain" description="DUF4216" evidence="2">
    <location>
        <begin position="394"/>
        <end position="462"/>
    </location>
</feature>
<accession>A0AAE2CY82</accession>
<dbReference type="PANTHER" id="PTHR48258:SF6">
    <property type="entry name" value="LEUCINE-RICH REPEAT DOMAIN, L DOMAIN-CONTAINING PROTEIN"/>
    <property type="match status" value="1"/>
</dbReference>
<dbReference type="EMBL" id="JACGWO010000001">
    <property type="protein sequence ID" value="KAK4438800.1"/>
    <property type="molecule type" value="Genomic_DNA"/>
</dbReference>